<evidence type="ECO:0000256" key="3">
    <source>
        <dbReference type="ARBA" id="ARBA00023237"/>
    </source>
</evidence>
<dbReference type="InterPro" id="IPR006664">
    <property type="entry name" value="OMP_bac"/>
</dbReference>
<name>A0ABW4B0L5_9GAMM</name>
<dbReference type="PROSITE" id="PS51123">
    <property type="entry name" value="OMPA_2"/>
    <property type="match status" value="1"/>
</dbReference>
<evidence type="ECO:0000313" key="7">
    <source>
        <dbReference type="EMBL" id="MFD1382811.1"/>
    </source>
</evidence>
<dbReference type="Proteomes" id="UP001597059">
    <property type="component" value="Unassembled WGS sequence"/>
</dbReference>
<dbReference type="InterPro" id="IPR006665">
    <property type="entry name" value="OmpA-like"/>
</dbReference>
<dbReference type="EMBL" id="JBHTMN010000007">
    <property type="protein sequence ID" value="MFD1382811.1"/>
    <property type="molecule type" value="Genomic_DNA"/>
</dbReference>
<gene>
    <name evidence="7" type="ORF">ACFQ45_05520</name>
</gene>
<dbReference type="PRINTS" id="PR01023">
    <property type="entry name" value="NAFLGMOTY"/>
</dbReference>
<dbReference type="PRINTS" id="PR01021">
    <property type="entry name" value="OMPADOMAIN"/>
</dbReference>
<dbReference type="SUPFAM" id="SSF103088">
    <property type="entry name" value="OmpA-like"/>
    <property type="match status" value="1"/>
</dbReference>
<dbReference type="PROSITE" id="PS01068">
    <property type="entry name" value="OMPA_1"/>
    <property type="match status" value="1"/>
</dbReference>
<keyword evidence="5" id="KW-0732">Signal</keyword>
<evidence type="ECO:0000259" key="6">
    <source>
        <dbReference type="PROSITE" id="PS51123"/>
    </source>
</evidence>
<accession>A0ABW4B0L5</accession>
<protein>
    <submittedName>
        <fullName evidence="7">OmpA family protein</fullName>
    </submittedName>
</protein>
<dbReference type="Pfam" id="PF00691">
    <property type="entry name" value="OmpA"/>
    <property type="match status" value="1"/>
</dbReference>
<dbReference type="RefSeq" id="WP_377365987.1">
    <property type="nucleotide sequence ID" value="NZ_JBHTMN010000007.1"/>
</dbReference>
<dbReference type="PANTHER" id="PTHR30329:SF21">
    <property type="entry name" value="LIPOPROTEIN YIAD-RELATED"/>
    <property type="match status" value="1"/>
</dbReference>
<feature type="signal peptide" evidence="5">
    <location>
        <begin position="1"/>
        <end position="21"/>
    </location>
</feature>
<dbReference type="PANTHER" id="PTHR30329">
    <property type="entry name" value="STATOR ELEMENT OF FLAGELLAR MOTOR COMPLEX"/>
    <property type="match status" value="1"/>
</dbReference>
<keyword evidence="3" id="KW-0998">Cell outer membrane</keyword>
<keyword evidence="8" id="KW-1185">Reference proteome</keyword>
<comment type="subcellular location">
    <subcellularLocation>
        <location evidence="1">Cell outer membrane</location>
    </subcellularLocation>
</comment>
<dbReference type="Gene3D" id="3.30.1330.60">
    <property type="entry name" value="OmpA-like domain"/>
    <property type="match status" value="1"/>
</dbReference>
<evidence type="ECO:0000256" key="4">
    <source>
        <dbReference type="PROSITE-ProRule" id="PRU00473"/>
    </source>
</evidence>
<comment type="caution">
    <text evidence="7">The sequence shown here is derived from an EMBL/GenBank/DDBJ whole genome shotgun (WGS) entry which is preliminary data.</text>
</comment>
<organism evidence="7 8">
    <name type="scientific">Rhodanobacter aciditrophus</name>
    <dbReference type="NCBI Taxonomy" id="1623218"/>
    <lineage>
        <taxon>Bacteria</taxon>
        <taxon>Pseudomonadati</taxon>
        <taxon>Pseudomonadota</taxon>
        <taxon>Gammaproteobacteria</taxon>
        <taxon>Lysobacterales</taxon>
        <taxon>Rhodanobacteraceae</taxon>
        <taxon>Rhodanobacter</taxon>
    </lineage>
</organism>
<feature type="chain" id="PRO_5047502093" evidence="5">
    <location>
        <begin position="22"/>
        <end position="197"/>
    </location>
</feature>
<evidence type="ECO:0000313" key="8">
    <source>
        <dbReference type="Proteomes" id="UP001597059"/>
    </source>
</evidence>
<feature type="domain" description="OmpA-like" evidence="6">
    <location>
        <begin position="66"/>
        <end position="184"/>
    </location>
</feature>
<dbReference type="CDD" id="cd07185">
    <property type="entry name" value="OmpA_C-like"/>
    <property type="match status" value="1"/>
</dbReference>
<keyword evidence="2 4" id="KW-0472">Membrane</keyword>
<evidence type="ECO:0000256" key="5">
    <source>
        <dbReference type="SAM" id="SignalP"/>
    </source>
</evidence>
<dbReference type="InterPro" id="IPR050330">
    <property type="entry name" value="Bact_OuterMem_StrucFunc"/>
</dbReference>
<evidence type="ECO:0000256" key="1">
    <source>
        <dbReference type="ARBA" id="ARBA00004442"/>
    </source>
</evidence>
<proteinExistence type="predicted"/>
<dbReference type="InterPro" id="IPR036737">
    <property type="entry name" value="OmpA-like_sf"/>
</dbReference>
<reference evidence="8" key="1">
    <citation type="journal article" date="2019" name="Int. J. Syst. Evol. Microbiol.">
        <title>The Global Catalogue of Microorganisms (GCM) 10K type strain sequencing project: providing services to taxonomists for standard genome sequencing and annotation.</title>
        <authorList>
            <consortium name="The Broad Institute Genomics Platform"/>
            <consortium name="The Broad Institute Genome Sequencing Center for Infectious Disease"/>
            <person name="Wu L."/>
            <person name="Ma J."/>
        </authorList>
    </citation>
    <scope>NUCLEOTIDE SEQUENCE [LARGE SCALE GENOMIC DNA]</scope>
    <source>
        <strain evidence="8">JCM 30774</strain>
    </source>
</reference>
<evidence type="ECO:0000256" key="2">
    <source>
        <dbReference type="ARBA" id="ARBA00023136"/>
    </source>
</evidence>
<sequence length="197" mass="21802">MPLLFPVLIALVWAGMTPAQAESLFGDRITKQQLQDNDEDGVINARDLCPNTPQGARVDNDGCHEVTTKLLSVEMNVLFDSGRFDVKPLYFSEIKKVADFLRSQPNSSVVIEGHTDDVGNDEYNLNLSQNRADAIANVLINNFRIAASRVEAIGYGETRPIASNSTTSGQARNRRVVAEVFANSVRDVERWTIYSVD</sequence>
<dbReference type="InterPro" id="IPR006690">
    <property type="entry name" value="OMPA-like_CS"/>
</dbReference>